<gene>
    <name evidence="1" type="ORF">TNCT_131401</name>
</gene>
<dbReference type="Proteomes" id="UP000887116">
    <property type="component" value="Unassembled WGS sequence"/>
</dbReference>
<name>A0A8X6FR25_TRICU</name>
<organism evidence="1 2">
    <name type="scientific">Trichonephila clavata</name>
    <name type="common">Joro spider</name>
    <name type="synonym">Nephila clavata</name>
    <dbReference type="NCBI Taxonomy" id="2740835"/>
    <lineage>
        <taxon>Eukaryota</taxon>
        <taxon>Metazoa</taxon>
        <taxon>Ecdysozoa</taxon>
        <taxon>Arthropoda</taxon>
        <taxon>Chelicerata</taxon>
        <taxon>Arachnida</taxon>
        <taxon>Araneae</taxon>
        <taxon>Araneomorphae</taxon>
        <taxon>Entelegynae</taxon>
        <taxon>Araneoidea</taxon>
        <taxon>Nephilidae</taxon>
        <taxon>Trichonephila</taxon>
    </lineage>
</organism>
<protein>
    <submittedName>
        <fullName evidence="1">Uncharacterized protein</fullName>
    </submittedName>
</protein>
<dbReference type="EMBL" id="BMAO01033070">
    <property type="protein sequence ID" value="GFQ86801.1"/>
    <property type="molecule type" value="Genomic_DNA"/>
</dbReference>
<reference evidence="1" key="1">
    <citation type="submission" date="2020-07" db="EMBL/GenBank/DDBJ databases">
        <title>Multicomponent nature underlies the extraordinary mechanical properties of spider dragline silk.</title>
        <authorList>
            <person name="Kono N."/>
            <person name="Nakamura H."/>
            <person name="Mori M."/>
            <person name="Yoshida Y."/>
            <person name="Ohtoshi R."/>
            <person name="Malay A.D."/>
            <person name="Moran D.A.P."/>
            <person name="Tomita M."/>
            <person name="Numata K."/>
            <person name="Arakawa K."/>
        </authorList>
    </citation>
    <scope>NUCLEOTIDE SEQUENCE</scope>
</reference>
<dbReference type="AlphaFoldDB" id="A0A8X6FR25"/>
<keyword evidence="2" id="KW-1185">Reference proteome</keyword>
<accession>A0A8X6FR25</accession>
<proteinExistence type="predicted"/>
<evidence type="ECO:0000313" key="2">
    <source>
        <dbReference type="Proteomes" id="UP000887116"/>
    </source>
</evidence>
<evidence type="ECO:0000313" key="1">
    <source>
        <dbReference type="EMBL" id="GFQ86801.1"/>
    </source>
</evidence>
<sequence length="85" mass="9914">MRRKREDSLFTFPDDAGLKNCEASALSINKRRYSTSGFRCPTNETGKYMRHKGLSILTKLLRVTLFSLLPSEQRNDLYYNSVYSR</sequence>
<comment type="caution">
    <text evidence="1">The sequence shown here is derived from an EMBL/GenBank/DDBJ whole genome shotgun (WGS) entry which is preliminary data.</text>
</comment>